<comment type="similarity">
    <text evidence="1">Belongs to the universal ribosomal protein uL10 family.</text>
</comment>
<dbReference type="SUPFAM" id="SSF160369">
    <property type="entry name" value="Ribosomal protein L10-like"/>
    <property type="match status" value="1"/>
</dbReference>
<accession>A0A821LUQ3</accession>
<evidence type="ECO:0000256" key="6">
    <source>
        <dbReference type="ARBA" id="ARBA00038782"/>
    </source>
</evidence>
<evidence type="ECO:0000256" key="2">
    <source>
        <dbReference type="ARBA" id="ARBA00022980"/>
    </source>
</evidence>
<dbReference type="Gene3D" id="3.30.70.1730">
    <property type="match status" value="1"/>
</dbReference>
<evidence type="ECO:0000256" key="5">
    <source>
        <dbReference type="ARBA" id="ARBA00035716"/>
    </source>
</evidence>
<protein>
    <recommendedName>
        <fullName evidence="4">Large ribosomal subunit protein uL10m</fullName>
    </recommendedName>
    <alternativeName>
        <fullName evidence="5">39S ribosomal protein L10, mitochondrial</fullName>
    </alternativeName>
</protein>
<dbReference type="FunFam" id="3.30.70.1730:FF:000012">
    <property type="entry name" value="Mitochondrial Ribosomal Protein, Large"/>
    <property type="match status" value="1"/>
</dbReference>
<sequence length="249" mass="28463">MASLNKVLLQTPATFLIARRFRGKINIQKPKKPHFEKQLLIDITQPTYGPPKSSLPQYAFCNNDKPTFTKKEIDNPFERILARECLEWFNTSKMVVFLHLNSINMEDKTPIFAALKKNDMHLRTYGKKIMSMATTGTRYEVVNQLFTSHQNVIFGQPKNANKMFKILKKAPQLVVMAGIIEDRMMSKNELVEFSNLPNLEVARSQLCSVLQSAGSCLVSQLNQNQQILVSHLEKHIEILSAPEKNKEDS</sequence>
<evidence type="ECO:0000313" key="8">
    <source>
        <dbReference type="Proteomes" id="UP000663880"/>
    </source>
</evidence>
<proteinExistence type="inferred from homology"/>
<comment type="subunit">
    <text evidence="6">Component of the mitochondrial ribosome large subunit (39S) which comprises a 16S rRNA and about 50 distinct proteins.</text>
</comment>
<evidence type="ECO:0000313" key="7">
    <source>
        <dbReference type="EMBL" id="CAF4757408.1"/>
    </source>
</evidence>
<evidence type="ECO:0000256" key="4">
    <source>
        <dbReference type="ARBA" id="ARBA00035707"/>
    </source>
</evidence>
<name>A0A821LUQ3_9NEOP</name>
<keyword evidence="8" id="KW-1185">Reference proteome</keyword>
<dbReference type="AlphaFoldDB" id="A0A821LUQ3"/>
<dbReference type="InterPro" id="IPR047865">
    <property type="entry name" value="Ribosomal_uL10_bac_type"/>
</dbReference>
<reference evidence="7" key="1">
    <citation type="submission" date="2021-02" db="EMBL/GenBank/DDBJ databases">
        <authorList>
            <person name="Steward A R."/>
        </authorList>
    </citation>
    <scope>NUCLEOTIDE SEQUENCE</scope>
</reference>
<evidence type="ECO:0000256" key="1">
    <source>
        <dbReference type="ARBA" id="ARBA00008889"/>
    </source>
</evidence>
<dbReference type="OrthoDB" id="360689at2759"/>
<dbReference type="PANTHER" id="PTHR11560">
    <property type="entry name" value="39S RIBOSOMAL PROTEIN L10, MITOCHONDRIAL"/>
    <property type="match status" value="1"/>
</dbReference>
<dbReference type="Proteomes" id="UP000663880">
    <property type="component" value="Unassembled WGS sequence"/>
</dbReference>
<dbReference type="InterPro" id="IPR001790">
    <property type="entry name" value="Ribosomal_uL10"/>
</dbReference>
<dbReference type="InterPro" id="IPR043141">
    <property type="entry name" value="Ribosomal_uL10-like_sf"/>
</dbReference>
<dbReference type="EMBL" id="CAJOBZ010000002">
    <property type="protein sequence ID" value="CAF4757408.1"/>
    <property type="molecule type" value="Genomic_DNA"/>
</dbReference>
<dbReference type="Pfam" id="PF00466">
    <property type="entry name" value="Ribosomal_L10"/>
    <property type="match status" value="1"/>
</dbReference>
<dbReference type="GO" id="GO:0005840">
    <property type="term" value="C:ribosome"/>
    <property type="evidence" value="ECO:0007669"/>
    <property type="project" value="UniProtKB-KW"/>
</dbReference>
<evidence type="ECO:0000256" key="3">
    <source>
        <dbReference type="ARBA" id="ARBA00023274"/>
    </source>
</evidence>
<comment type="caution">
    <text evidence="7">The sequence shown here is derived from an EMBL/GenBank/DDBJ whole genome shotgun (WGS) entry which is preliminary data.</text>
</comment>
<organism evidence="7 8">
    <name type="scientific">Pieris macdunnoughi</name>
    <dbReference type="NCBI Taxonomy" id="345717"/>
    <lineage>
        <taxon>Eukaryota</taxon>
        <taxon>Metazoa</taxon>
        <taxon>Ecdysozoa</taxon>
        <taxon>Arthropoda</taxon>
        <taxon>Hexapoda</taxon>
        <taxon>Insecta</taxon>
        <taxon>Pterygota</taxon>
        <taxon>Neoptera</taxon>
        <taxon>Endopterygota</taxon>
        <taxon>Lepidoptera</taxon>
        <taxon>Glossata</taxon>
        <taxon>Ditrysia</taxon>
        <taxon>Papilionoidea</taxon>
        <taxon>Pieridae</taxon>
        <taxon>Pierinae</taxon>
        <taxon>Pieris</taxon>
    </lineage>
</organism>
<dbReference type="GO" id="GO:1990904">
    <property type="term" value="C:ribonucleoprotein complex"/>
    <property type="evidence" value="ECO:0007669"/>
    <property type="project" value="UniProtKB-KW"/>
</dbReference>
<gene>
    <name evidence="7" type="ORF">PMACD_LOCUS1093</name>
</gene>
<keyword evidence="3" id="KW-0687">Ribonucleoprotein</keyword>
<keyword evidence="2" id="KW-0689">Ribosomal protein</keyword>